<organism evidence="1 2">
    <name type="scientific">Coemansia nantahalensis</name>
    <dbReference type="NCBI Taxonomy" id="2789366"/>
    <lineage>
        <taxon>Eukaryota</taxon>
        <taxon>Fungi</taxon>
        <taxon>Fungi incertae sedis</taxon>
        <taxon>Zoopagomycota</taxon>
        <taxon>Kickxellomycotina</taxon>
        <taxon>Kickxellomycetes</taxon>
        <taxon>Kickxellales</taxon>
        <taxon>Kickxellaceae</taxon>
        <taxon>Coemansia</taxon>
    </lineage>
</organism>
<dbReference type="Proteomes" id="UP001140234">
    <property type="component" value="Unassembled WGS sequence"/>
</dbReference>
<evidence type="ECO:0000313" key="2">
    <source>
        <dbReference type="Proteomes" id="UP001140234"/>
    </source>
</evidence>
<dbReference type="EMBL" id="JANBUJ010000314">
    <property type="protein sequence ID" value="KAJ2772811.1"/>
    <property type="molecule type" value="Genomic_DNA"/>
</dbReference>
<name>A0ACC1K3E8_9FUNG</name>
<keyword evidence="2" id="KW-1185">Reference proteome</keyword>
<accession>A0ACC1K3E8</accession>
<gene>
    <name evidence="1" type="ORF">IWQ57_001600</name>
</gene>
<sequence length="305" mass="33202">MILWATGAQRTWLKHAAREYRGFAASTVATALVVAAVLLAGIPQEAQDRVFATTHRDLDSANNTRPIDQIVVFGHAGSETRNELRARLCGGSLWIDHIAEALGADLVSHAHGYAVRTRTISARGRTERVVAPLGDGAVQPLAAQLREVVEAAAAAADVRRTLHVLVADPAHAAGNRTAQVAALAAAANELVLQSGVRRVLVVDAPTARRLRGLSMELAAALISDPAVDVAVYDSVGFLERMQREYYKYGLRFPDRPCVHSQRRWCTKPDRFFWCDASHVGSKAHFYMADDIVKKHFMDSVAPRLG</sequence>
<reference evidence="1" key="1">
    <citation type="submission" date="2022-07" db="EMBL/GenBank/DDBJ databases">
        <title>Phylogenomic reconstructions and comparative analyses of Kickxellomycotina fungi.</title>
        <authorList>
            <person name="Reynolds N.K."/>
            <person name="Stajich J.E."/>
            <person name="Barry K."/>
            <person name="Grigoriev I.V."/>
            <person name="Crous P."/>
            <person name="Smith M.E."/>
        </authorList>
    </citation>
    <scope>NUCLEOTIDE SEQUENCE</scope>
    <source>
        <strain evidence="1">CBS 109366</strain>
    </source>
</reference>
<comment type="caution">
    <text evidence="1">The sequence shown here is derived from an EMBL/GenBank/DDBJ whole genome shotgun (WGS) entry which is preliminary data.</text>
</comment>
<proteinExistence type="predicted"/>
<protein>
    <submittedName>
        <fullName evidence="1">Uncharacterized protein</fullName>
    </submittedName>
</protein>
<evidence type="ECO:0000313" key="1">
    <source>
        <dbReference type="EMBL" id="KAJ2772811.1"/>
    </source>
</evidence>